<keyword evidence="4 9" id="KW-0812">Transmembrane</keyword>
<evidence type="ECO:0000256" key="6">
    <source>
        <dbReference type="ARBA" id="ARBA00023065"/>
    </source>
</evidence>
<reference evidence="10 11" key="1">
    <citation type="submission" date="2007-01" db="EMBL/GenBank/DDBJ databases">
        <authorList>
            <person name="Haygood M."/>
            <person name="Podell S."/>
            <person name="Anderson C."/>
            <person name="Hopkinson B."/>
            <person name="Roe K."/>
            <person name="Barbeau K."/>
            <person name="Gaasterland T."/>
            <person name="Ferriera S."/>
            <person name="Johnson J."/>
            <person name="Kravitz S."/>
            <person name="Beeson K."/>
            <person name="Sutton G."/>
            <person name="Rogers Y.-H."/>
            <person name="Friedman R."/>
            <person name="Frazier M."/>
            <person name="Venter J.C."/>
        </authorList>
    </citation>
    <scope>NUCLEOTIDE SEQUENCE [LARGE SCALE GENOMIC DNA]</scope>
    <source>
        <strain evidence="10 11">ATCC 23134</strain>
    </source>
</reference>
<name>A1ZD59_MICM2</name>
<keyword evidence="7 9" id="KW-0472">Membrane</keyword>
<dbReference type="PANTHER" id="PTHR33281">
    <property type="entry name" value="UPF0187 PROTEIN YNEE"/>
    <property type="match status" value="1"/>
</dbReference>
<comment type="subcellular location">
    <subcellularLocation>
        <location evidence="1">Cell membrane</location>
        <topology evidence="1">Multi-pass membrane protein</topology>
    </subcellularLocation>
</comment>
<evidence type="ECO:0000256" key="9">
    <source>
        <dbReference type="SAM" id="Phobius"/>
    </source>
</evidence>
<gene>
    <name evidence="10" type="ORF">M23134_05104</name>
</gene>
<evidence type="ECO:0000256" key="3">
    <source>
        <dbReference type="ARBA" id="ARBA00022475"/>
    </source>
</evidence>
<dbReference type="EMBL" id="AAWS01000002">
    <property type="protein sequence ID" value="EAY31598.1"/>
    <property type="molecule type" value="Genomic_DNA"/>
</dbReference>
<comment type="similarity">
    <text evidence="8">Belongs to the anion channel-forming bestrophin (TC 1.A.46) family.</text>
</comment>
<organism evidence="10 11">
    <name type="scientific">Microscilla marina ATCC 23134</name>
    <dbReference type="NCBI Taxonomy" id="313606"/>
    <lineage>
        <taxon>Bacteria</taxon>
        <taxon>Pseudomonadati</taxon>
        <taxon>Bacteroidota</taxon>
        <taxon>Cytophagia</taxon>
        <taxon>Cytophagales</taxon>
        <taxon>Microscillaceae</taxon>
        <taxon>Microscilla</taxon>
    </lineage>
</organism>
<feature type="transmembrane region" description="Helical" evidence="9">
    <location>
        <begin position="197"/>
        <end position="216"/>
    </location>
</feature>
<evidence type="ECO:0000256" key="2">
    <source>
        <dbReference type="ARBA" id="ARBA00022448"/>
    </source>
</evidence>
<dbReference type="GO" id="GO:0005886">
    <property type="term" value="C:plasma membrane"/>
    <property type="evidence" value="ECO:0007669"/>
    <property type="project" value="UniProtKB-SubCell"/>
</dbReference>
<evidence type="ECO:0000256" key="4">
    <source>
        <dbReference type="ARBA" id="ARBA00022692"/>
    </source>
</evidence>
<keyword evidence="2" id="KW-0813">Transport</keyword>
<dbReference type="Pfam" id="PF25539">
    <property type="entry name" value="Bestrophin_2"/>
    <property type="match status" value="1"/>
</dbReference>
<evidence type="ECO:0000256" key="5">
    <source>
        <dbReference type="ARBA" id="ARBA00022989"/>
    </source>
</evidence>
<keyword evidence="11" id="KW-1185">Reference proteome</keyword>
<feature type="transmembrane region" description="Helical" evidence="9">
    <location>
        <begin position="222"/>
        <end position="241"/>
    </location>
</feature>
<sequence>MLFSTGLALLVFGLHTGAGFTQIALPFMIVGVLGTALAIFLGFRNSSSYQRWWEARQLWGGIVNSSRIFSRLVCTFADSHQHQANYQKKRSEAFKKSLVYKQIAWVHALRFHLREQPLWEELKPLVSEAEFARLVRAQNKPNYLQKMMGQQIYTAMADGTLGGFDSFQMEGQLAALANYQGSCERIKNTPMPRQYHYFTRVFLYVFILFFPLGLIGPLAKMGIAWAVVPVTVVVAFVFSAIERTGAVNEDPFENRIQDVPLTTLCNTIERDLRETLEETQLPQKLVPVDGFLF</sequence>
<dbReference type="GO" id="GO:0005254">
    <property type="term" value="F:chloride channel activity"/>
    <property type="evidence" value="ECO:0007669"/>
    <property type="project" value="InterPro"/>
</dbReference>
<evidence type="ECO:0000256" key="8">
    <source>
        <dbReference type="ARBA" id="ARBA00034708"/>
    </source>
</evidence>
<evidence type="ECO:0000256" key="7">
    <source>
        <dbReference type="ARBA" id="ARBA00023136"/>
    </source>
</evidence>
<comment type="caution">
    <text evidence="10">The sequence shown here is derived from an EMBL/GenBank/DDBJ whole genome shotgun (WGS) entry which is preliminary data.</text>
</comment>
<keyword evidence="6" id="KW-0406">Ion transport</keyword>
<protein>
    <submittedName>
        <fullName evidence="10">Conserved effector locus protein</fullName>
    </submittedName>
</protein>
<feature type="transmembrane region" description="Helical" evidence="9">
    <location>
        <begin position="23"/>
        <end position="43"/>
    </location>
</feature>
<dbReference type="InterPro" id="IPR044669">
    <property type="entry name" value="YneE/VCCN1/2-like"/>
</dbReference>
<keyword evidence="5 9" id="KW-1133">Transmembrane helix</keyword>
<dbReference type="PANTHER" id="PTHR33281:SF19">
    <property type="entry name" value="VOLTAGE-DEPENDENT ANION CHANNEL-FORMING PROTEIN YNEE"/>
    <property type="match status" value="1"/>
</dbReference>
<dbReference type="Proteomes" id="UP000004095">
    <property type="component" value="Unassembled WGS sequence"/>
</dbReference>
<evidence type="ECO:0000256" key="1">
    <source>
        <dbReference type="ARBA" id="ARBA00004651"/>
    </source>
</evidence>
<accession>A1ZD59</accession>
<proteinExistence type="inferred from homology"/>
<dbReference type="eggNOG" id="COG3781">
    <property type="taxonomic scope" value="Bacteria"/>
</dbReference>
<evidence type="ECO:0000313" key="11">
    <source>
        <dbReference type="Proteomes" id="UP000004095"/>
    </source>
</evidence>
<dbReference type="AlphaFoldDB" id="A1ZD59"/>
<evidence type="ECO:0000313" key="10">
    <source>
        <dbReference type="EMBL" id="EAY31598.1"/>
    </source>
</evidence>
<keyword evidence="3" id="KW-1003">Cell membrane</keyword>